<accession>E9SCB7</accession>
<organism evidence="1 2">
    <name type="scientific">Ruminococcus albus 8</name>
    <dbReference type="NCBI Taxonomy" id="246199"/>
    <lineage>
        <taxon>Bacteria</taxon>
        <taxon>Bacillati</taxon>
        <taxon>Bacillota</taxon>
        <taxon>Clostridia</taxon>
        <taxon>Eubacteriales</taxon>
        <taxon>Oscillospiraceae</taxon>
        <taxon>Ruminococcus</taxon>
    </lineage>
</organism>
<sequence>MEDRINERVKIIVLKMLADGNLSKEQIAAFTDLTAQQVESIETEFKSVSA</sequence>
<evidence type="ECO:0000313" key="2">
    <source>
        <dbReference type="Proteomes" id="UP000004259"/>
    </source>
</evidence>
<protein>
    <submittedName>
        <fullName evidence="1">Uncharacterized protein</fullName>
    </submittedName>
</protein>
<reference evidence="1 2" key="1">
    <citation type="submission" date="2011-02" db="EMBL/GenBank/DDBJ databases">
        <authorList>
            <person name="Nelson K.E."/>
            <person name="Sutton G."/>
            <person name="Torralba M."/>
            <person name="Durkin S."/>
            <person name="Harkins D."/>
            <person name="Montgomery R."/>
            <person name="Ziemer C."/>
            <person name="Klaassens E."/>
            <person name="Ocuiv P."/>
            <person name="Morrison M."/>
        </authorList>
    </citation>
    <scope>NUCLEOTIDE SEQUENCE [LARGE SCALE GENOMIC DNA]</scope>
    <source>
        <strain evidence="1 2">8</strain>
    </source>
</reference>
<dbReference type="Proteomes" id="UP000004259">
    <property type="component" value="Unassembled WGS sequence"/>
</dbReference>
<gene>
    <name evidence="1" type="ORF">CUS_5830</name>
</gene>
<dbReference type="EMBL" id="ADKM02000080">
    <property type="protein sequence ID" value="EGC03018.1"/>
    <property type="molecule type" value="Genomic_DNA"/>
</dbReference>
<comment type="caution">
    <text evidence="1">The sequence shown here is derived from an EMBL/GenBank/DDBJ whole genome shotgun (WGS) entry which is preliminary data.</text>
</comment>
<evidence type="ECO:0000313" key="1">
    <source>
        <dbReference type="EMBL" id="EGC03018.1"/>
    </source>
</evidence>
<proteinExistence type="predicted"/>
<dbReference type="AlphaFoldDB" id="E9SCB7"/>
<keyword evidence="2" id="KW-1185">Reference proteome</keyword>
<name>E9SCB7_RUMAL</name>
<dbReference type="STRING" id="246199.CUS_5830"/>
<dbReference type="RefSeq" id="WP_002849684.1">
    <property type="nucleotide sequence ID" value="NZ_ADKM02000080.1"/>
</dbReference>